<evidence type="ECO:0000313" key="12">
    <source>
        <dbReference type="Proteomes" id="UP000010824"/>
    </source>
</evidence>
<gene>
    <name evidence="11" type="ordered locus">Metfor_1469</name>
</gene>
<dbReference type="GO" id="GO:0046872">
    <property type="term" value="F:metal ion binding"/>
    <property type="evidence" value="ECO:0007669"/>
    <property type="project" value="UniProtKB-KW"/>
</dbReference>
<dbReference type="RefSeq" id="WP_015285466.1">
    <property type="nucleotide sequence ID" value="NC_019943.1"/>
</dbReference>
<keyword evidence="5" id="KW-0378">Hydrolase</keyword>
<reference evidence="12" key="1">
    <citation type="submission" date="2011-12" db="EMBL/GenBank/DDBJ databases">
        <title>Complete sequence of Methanoregula formicicum SMSP.</title>
        <authorList>
            <person name="Lucas S."/>
            <person name="Han J."/>
            <person name="Lapidus A."/>
            <person name="Cheng J.-F."/>
            <person name="Goodwin L."/>
            <person name="Pitluck S."/>
            <person name="Peters L."/>
            <person name="Ovchinnikova G."/>
            <person name="Teshima H."/>
            <person name="Detter J.C."/>
            <person name="Han C."/>
            <person name="Tapia R."/>
            <person name="Land M."/>
            <person name="Hauser L."/>
            <person name="Kyrpides N."/>
            <person name="Ivanova N."/>
            <person name="Pagani I."/>
            <person name="Imachi H."/>
            <person name="Tamaki H."/>
            <person name="Sekiguchi Y."/>
            <person name="Kamagata Y."/>
            <person name="Cadillo-Quiroz H."/>
            <person name="Zinder S."/>
            <person name="Liu W.-T."/>
            <person name="Woyke T."/>
        </authorList>
    </citation>
    <scope>NUCLEOTIDE SEQUENCE [LARGE SCALE GENOMIC DNA]</scope>
    <source>
        <strain evidence="12">DSM 22288 / NBRC 105244 / SMSP</strain>
    </source>
</reference>
<dbReference type="eggNOG" id="arCOG00462">
    <property type="taxonomic scope" value="Archaea"/>
</dbReference>
<dbReference type="InterPro" id="IPR003265">
    <property type="entry name" value="HhH-GPD_domain"/>
</dbReference>
<reference evidence="11 12" key="2">
    <citation type="journal article" date="2014" name="Genome Announc.">
        <title>Complete Genome Sequence of Methanoregula formicica SMSPT, a Mesophilic Hydrogenotrophic Methanogen Isolated from a Methanogenic Upflow Anaerobic Sludge Blanket Reactor.</title>
        <authorList>
            <person name="Yamamoto K."/>
            <person name="Tamaki H."/>
            <person name="Cadillo-Quiroz H."/>
            <person name="Imachi H."/>
            <person name="Kyrpides N."/>
            <person name="Woyke T."/>
            <person name="Goodwin L."/>
            <person name="Zinder S.H."/>
            <person name="Kamagata Y."/>
            <person name="Liu W.T."/>
        </authorList>
    </citation>
    <scope>NUCLEOTIDE SEQUENCE [LARGE SCALE GENOMIC DNA]</scope>
    <source>
        <strain evidence="12">DSM 22288 / NBRC 105244 / SMSP</strain>
    </source>
</reference>
<dbReference type="GeneID" id="14307858"/>
<dbReference type="Pfam" id="PF00730">
    <property type="entry name" value="HhH-GPD"/>
    <property type="match status" value="1"/>
</dbReference>
<evidence type="ECO:0000256" key="3">
    <source>
        <dbReference type="ARBA" id="ARBA00022723"/>
    </source>
</evidence>
<proteinExistence type="inferred from homology"/>
<accession>L0HGP5</accession>
<keyword evidence="7" id="KW-0411">Iron-sulfur</keyword>
<comment type="similarity">
    <text evidence="2">Belongs to the Nth/MutY family.</text>
</comment>
<dbReference type="InterPro" id="IPR044298">
    <property type="entry name" value="MIG/MutY"/>
</dbReference>
<sequence>MPSTQQRLTGPGPLFTQEDIPAFQDLVLSRYRSSGRKFPWRETTDPYAIFVSEIMLQQTQVGRVAEKFPQFMAAFPDFSALATAPLADLLSQWQGMGYNRRAIALQKCARRVMEEFHGVLPNDPEILATFPGIGKATASSICAFAFNRPVVFIETNIRRIFIHCFFPDNDIIDDSTIRPLVEAALYRENPREWYNALMDYGTELKKAVPNPNRRSVHYSRQPAFEGSDRKIRGEIVRQLLSGKKLTEKALVSQVGGDPDRVGRILGALEAEGFIKRYGRSFSIADKTA</sequence>
<dbReference type="STRING" id="593750.Metfor_1469"/>
<evidence type="ECO:0000256" key="6">
    <source>
        <dbReference type="ARBA" id="ARBA00023004"/>
    </source>
</evidence>
<dbReference type="GO" id="GO:0006298">
    <property type="term" value="P:mismatch repair"/>
    <property type="evidence" value="ECO:0007669"/>
    <property type="project" value="TreeGrafter"/>
</dbReference>
<dbReference type="Gene3D" id="1.10.340.30">
    <property type="entry name" value="Hypothetical protein, domain 2"/>
    <property type="match status" value="1"/>
</dbReference>
<dbReference type="Gene3D" id="1.10.1670.10">
    <property type="entry name" value="Helix-hairpin-Helix base-excision DNA repair enzymes (C-terminal)"/>
    <property type="match status" value="1"/>
</dbReference>
<keyword evidence="9" id="KW-0326">Glycosidase</keyword>
<keyword evidence="8" id="KW-0234">DNA repair</keyword>
<evidence type="ECO:0000259" key="10">
    <source>
        <dbReference type="SMART" id="SM00478"/>
    </source>
</evidence>
<dbReference type="GO" id="GO:0034039">
    <property type="term" value="F:8-oxo-7,8-dihydroguanine DNA N-glycosylase activity"/>
    <property type="evidence" value="ECO:0007669"/>
    <property type="project" value="TreeGrafter"/>
</dbReference>
<dbReference type="AlphaFoldDB" id="L0HGP5"/>
<dbReference type="PANTHER" id="PTHR42944:SF1">
    <property type="entry name" value="ADENINE DNA GLYCOSYLASE"/>
    <property type="match status" value="1"/>
</dbReference>
<dbReference type="CDD" id="cd00056">
    <property type="entry name" value="ENDO3c"/>
    <property type="match status" value="1"/>
</dbReference>
<dbReference type="EMBL" id="CP003167">
    <property type="protein sequence ID" value="AGB02503.1"/>
    <property type="molecule type" value="Genomic_DNA"/>
</dbReference>
<dbReference type="HOGENOM" id="CLU_012862_2_0_2"/>
<dbReference type="InParanoid" id="L0HGP5"/>
<evidence type="ECO:0000256" key="7">
    <source>
        <dbReference type="ARBA" id="ARBA00023014"/>
    </source>
</evidence>
<dbReference type="GO" id="GO:0035485">
    <property type="term" value="F:adenine/guanine mispair binding"/>
    <property type="evidence" value="ECO:0007669"/>
    <property type="project" value="TreeGrafter"/>
</dbReference>
<dbReference type="GO" id="GO:0051536">
    <property type="term" value="F:iron-sulfur cluster binding"/>
    <property type="evidence" value="ECO:0007669"/>
    <property type="project" value="UniProtKB-KW"/>
</dbReference>
<dbReference type="OrthoDB" id="206280at2157"/>
<evidence type="ECO:0000256" key="9">
    <source>
        <dbReference type="ARBA" id="ARBA00023295"/>
    </source>
</evidence>
<feature type="domain" description="HhH-GPD" evidence="10">
    <location>
        <begin position="55"/>
        <end position="203"/>
    </location>
</feature>
<keyword evidence="12" id="KW-1185">Reference proteome</keyword>
<comment type="cofactor">
    <cofactor evidence="1">
        <name>[4Fe-4S] cluster</name>
        <dbReference type="ChEBI" id="CHEBI:49883"/>
    </cofactor>
</comment>
<evidence type="ECO:0000256" key="2">
    <source>
        <dbReference type="ARBA" id="ARBA00008343"/>
    </source>
</evidence>
<keyword evidence="4" id="KW-0227">DNA damage</keyword>
<keyword evidence="6" id="KW-0408">Iron</keyword>
<evidence type="ECO:0000256" key="8">
    <source>
        <dbReference type="ARBA" id="ARBA00023204"/>
    </source>
</evidence>
<dbReference type="GO" id="GO:0032357">
    <property type="term" value="F:oxidized purine DNA binding"/>
    <property type="evidence" value="ECO:0007669"/>
    <property type="project" value="TreeGrafter"/>
</dbReference>
<keyword evidence="3" id="KW-0479">Metal-binding</keyword>
<evidence type="ECO:0000256" key="4">
    <source>
        <dbReference type="ARBA" id="ARBA00022763"/>
    </source>
</evidence>
<dbReference type="InterPro" id="IPR023170">
    <property type="entry name" value="HhH_base_excis_C"/>
</dbReference>
<dbReference type="SMART" id="SM00478">
    <property type="entry name" value="ENDO3c"/>
    <property type="match status" value="1"/>
</dbReference>
<dbReference type="PANTHER" id="PTHR42944">
    <property type="entry name" value="ADENINE DNA GLYCOSYLASE"/>
    <property type="match status" value="1"/>
</dbReference>
<dbReference type="GO" id="GO:0000701">
    <property type="term" value="F:purine-specific mismatch base pair DNA N-glycosylase activity"/>
    <property type="evidence" value="ECO:0007669"/>
    <property type="project" value="TreeGrafter"/>
</dbReference>
<dbReference type="GO" id="GO:0006284">
    <property type="term" value="P:base-excision repair"/>
    <property type="evidence" value="ECO:0007669"/>
    <property type="project" value="InterPro"/>
</dbReference>
<dbReference type="InterPro" id="IPR011257">
    <property type="entry name" value="DNA_glycosylase"/>
</dbReference>
<evidence type="ECO:0000256" key="5">
    <source>
        <dbReference type="ARBA" id="ARBA00022801"/>
    </source>
</evidence>
<dbReference type="SUPFAM" id="SSF48150">
    <property type="entry name" value="DNA-glycosylase"/>
    <property type="match status" value="1"/>
</dbReference>
<dbReference type="Proteomes" id="UP000010824">
    <property type="component" value="Chromosome"/>
</dbReference>
<evidence type="ECO:0000256" key="1">
    <source>
        <dbReference type="ARBA" id="ARBA00001966"/>
    </source>
</evidence>
<name>L0HGP5_METFS</name>
<protein>
    <submittedName>
        <fullName evidence="11">A/G-specific DNA glycosylase</fullName>
    </submittedName>
</protein>
<organism evidence="11 12">
    <name type="scientific">Methanoregula formicica (strain DSM 22288 / NBRC 105244 / SMSP)</name>
    <dbReference type="NCBI Taxonomy" id="593750"/>
    <lineage>
        <taxon>Archaea</taxon>
        <taxon>Methanobacteriati</taxon>
        <taxon>Methanobacteriota</taxon>
        <taxon>Stenosarchaea group</taxon>
        <taxon>Methanomicrobia</taxon>
        <taxon>Methanomicrobiales</taxon>
        <taxon>Methanoregulaceae</taxon>
        <taxon>Methanoregula</taxon>
    </lineage>
</organism>
<dbReference type="KEGG" id="mfo:Metfor_1469"/>
<evidence type="ECO:0000313" key="11">
    <source>
        <dbReference type="EMBL" id="AGB02503.1"/>
    </source>
</evidence>